<reference evidence="2 3" key="1">
    <citation type="submission" date="2020-08" db="EMBL/GenBank/DDBJ databases">
        <title>Bridging the membrane lipid divide: bacteria of the FCB group superphylum have the potential to synthesize archaeal ether lipids.</title>
        <authorList>
            <person name="Villanueva L."/>
            <person name="Von Meijenfeldt F.A.B."/>
            <person name="Westbye A.B."/>
            <person name="Yadav S."/>
            <person name="Hopmans E.C."/>
            <person name="Dutilh B.E."/>
            <person name="Sinninghe Damste J.S."/>
        </authorList>
    </citation>
    <scope>NUCLEOTIDE SEQUENCE [LARGE SCALE GENOMIC DNA]</scope>
    <source>
        <strain evidence="2">NIOZ-UU36</strain>
    </source>
</reference>
<name>A0A8J6THA3_9CHLR</name>
<dbReference type="InterPro" id="IPR029058">
    <property type="entry name" value="AB_hydrolase_fold"/>
</dbReference>
<dbReference type="Proteomes" id="UP000614469">
    <property type="component" value="Unassembled WGS sequence"/>
</dbReference>
<dbReference type="PANTHER" id="PTHR46623">
    <property type="entry name" value="CARBOXYMETHYLENEBUTENOLIDASE-RELATED"/>
    <property type="match status" value="1"/>
</dbReference>
<dbReference type="PANTHER" id="PTHR46623:SF6">
    <property type="entry name" value="ALPHA_BETA-HYDROLASES SUPERFAMILY PROTEIN"/>
    <property type="match status" value="1"/>
</dbReference>
<dbReference type="InterPro" id="IPR051049">
    <property type="entry name" value="Dienelactone_hydrolase-like"/>
</dbReference>
<protein>
    <submittedName>
        <fullName evidence="2">Dienelactone hydrolase family protein</fullName>
    </submittedName>
</protein>
<sequence length="247" mass="27407">MYEGMLAETVTMPGANGELINAYFARPTGEGPFPGMVIIHHMPGWDEWYREATRKFAQYGYAAISPNLYFRSGHGTPEDVAAKVRGAGGIPDDKAVGDIEGAMLYLRSLPNSNGKVGVFGTCSGGRHAYLAACRVQGFDALVDCWGGRVVMAEEDLNENFPVAPIDYTKDLSCPILGLFGEEDSSPTPEQVAQHEAELKKHGKNYDFHMYPDAGHGFFYHHRPNYRQQQAVDGWEKTFAFLEKYLKN</sequence>
<gene>
    <name evidence="2" type="ORF">H8E29_16375</name>
</gene>
<keyword evidence="2" id="KW-0378">Hydrolase</keyword>
<proteinExistence type="predicted"/>
<evidence type="ECO:0000313" key="2">
    <source>
        <dbReference type="EMBL" id="MBC8336838.1"/>
    </source>
</evidence>
<dbReference type="EMBL" id="JACNJN010000199">
    <property type="protein sequence ID" value="MBC8336838.1"/>
    <property type="molecule type" value="Genomic_DNA"/>
</dbReference>
<feature type="domain" description="Dienelactone hydrolase" evidence="1">
    <location>
        <begin position="20"/>
        <end position="245"/>
    </location>
</feature>
<dbReference type="GO" id="GO:0016787">
    <property type="term" value="F:hydrolase activity"/>
    <property type="evidence" value="ECO:0007669"/>
    <property type="project" value="UniProtKB-KW"/>
</dbReference>
<evidence type="ECO:0000313" key="3">
    <source>
        <dbReference type="Proteomes" id="UP000614469"/>
    </source>
</evidence>
<comment type="caution">
    <text evidence="2">The sequence shown here is derived from an EMBL/GenBank/DDBJ whole genome shotgun (WGS) entry which is preliminary data.</text>
</comment>
<dbReference type="InterPro" id="IPR002925">
    <property type="entry name" value="Dienelactn_hydro"/>
</dbReference>
<evidence type="ECO:0000259" key="1">
    <source>
        <dbReference type="Pfam" id="PF01738"/>
    </source>
</evidence>
<accession>A0A8J6THA3</accession>
<organism evidence="2 3">
    <name type="scientific">Candidatus Desulfolinea nitratireducens</name>
    <dbReference type="NCBI Taxonomy" id="2841698"/>
    <lineage>
        <taxon>Bacteria</taxon>
        <taxon>Bacillati</taxon>
        <taxon>Chloroflexota</taxon>
        <taxon>Anaerolineae</taxon>
        <taxon>Anaerolineales</taxon>
        <taxon>Anaerolineales incertae sedis</taxon>
        <taxon>Candidatus Desulfolinea</taxon>
    </lineage>
</organism>
<dbReference type="SUPFAM" id="SSF53474">
    <property type="entry name" value="alpha/beta-Hydrolases"/>
    <property type="match status" value="1"/>
</dbReference>
<dbReference type="Pfam" id="PF01738">
    <property type="entry name" value="DLH"/>
    <property type="match status" value="1"/>
</dbReference>
<dbReference type="Gene3D" id="3.40.50.1820">
    <property type="entry name" value="alpha/beta hydrolase"/>
    <property type="match status" value="1"/>
</dbReference>
<dbReference type="AlphaFoldDB" id="A0A8J6THA3"/>